<dbReference type="EMBL" id="GBXM01089446">
    <property type="protein sequence ID" value="JAH19131.1"/>
    <property type="molecule type" value="Transcribed_RNA"/>
</dbReference>
<accession>A0A0E9QQA8</accession>
<reference evidence="1" key="2">
    <citation type="journal article" date="2015" name="Fish Shellfish Immunol.">
        <title>Early steps in the European eel (Anguilla anguilla)-Vibrio vulnificus interaction in the gills: Role of the RtxA13 toxin.</title>
        <authorList>
            <person name="Callol A."/>
            <person name="Pajuelo D."/>
            <person name="Ebbesson L."/>
            <person name="Teles M."/>
            <person name="MacKenzie S."/>
            <person name="Amaro C."/>
        </authorList>
    </citation>
    <scope>NUCLEOTIDE SEQUENCE</scope>
</reference>
<reference evidence="1" key="1">
    <citation type="submission" date="2014-11" db="EMBL/GenBank/DDBJ databases">
        <authorList>
            <person name="Amaro Gonzalez C."/>
        </authorList>
    </citation>
    <scope>NUCLEOTIDE SEQUENCE</scope>
</reference>
<evidence type="ECO:0000313" key="1">
    <source>
        <dbReference type="EMBL" id="JAH19131.1"/>
    </source>
</evidence>
<protein>
    <submittedName>
        <fullName evidence="1">Uncharacterized protein</fullName>
    </submittedName>
</protein>
<sequence>MKGFMWDTTMVHSPRFLHSVNDPERDMEDGRLVRIGLLLSECTP</sequence>
<proteinExistence type="predicted"/>
<name>A0A0E9QQA8_ANGAN</name>
<organism evidence="1">
    <name type="scientific">Anguilla anguilla</name>
    <name type="common">European freshwater eel</name>
    <name type="synonym">Muraena anguilla</name>
    <dbReference type="NCBI Taxonomy" id="7936"/>
    <lineage>
        <taxon>Eukaryota</taxon>
        <taxon>Metazoa</taxon>
        <taxon>Chordata</taxon>
        <taxon>Craniata</taxon>
        <taxon>Vertebrata</taxon>
        <taxon>Euteleostomi</taxon>
        <taxon>Actinopterygii</taxon>
        <taxon>Neopterygii</taxon>
        <taxon>Teleostei</taxon>
        <taxon>Anguilliformes</taxon>
        <taxon>Anguillidae</taxon>
        <taxon>Anguilla</taxon>
    </lineage>
</organism>
<dbReference type="AlphaFoldDB" id="A0A0E9QQA8"/>